<feature type="transmembrane region" description="Helical" evidence="8">
    <location>
        <begin position="12"/>
        <end position="36"/>
    </location>
</feature>
<comment type="subcellular location">
    <subcellularLocation>
        <location evidence="1">Membrane</location>
        <topology evidence="1">Multi-pass membrane protein</topology>
    </subcellularLocation>
</comment>
<feature type="domain" description="Major facilitator superfamily (MFS) profile" evidence="9">
    <location>
        <begin position="8"/>
        <end position="458"/>
    </location>
</feature>
<keyword evidence="6 8" id="KW-0472">Membrane</keyword>
<dbReference type="InterPro" id="IPR020846">
    <property type="entry name" value="MFS_dom"/>
</dbReference>
<dbReference type="PROSITE" id="PS00217">
    <property type="entry name" value="SUGAR_TRANSPORT_2"/>
    <property type="match status" value="1"/>
</dbReference>
<proteinExistence type="inferred from homology"/>
<dbReference type="Pfam" id="PF00083">
    <property type="entry name" value="Sugar_tr"/>
    <property type="match status" value="1"/>
</dbReference>
<evidence type="ECO:0000256" key="4">
    <source>
        <dbReference type="ARBA" id="ARBA00022692"/>
    </source>
</evidence>
<protein>
    <submittedName>
        <fullName evidence="10">General substrate transporter</fullName>
    </submittedName>
</protein>
<feature type="transmembrane region" description="Helical" evidence="8">
    <location>
        <begin position="405"/>
        <end position="427"/>
    </location>
</feature>
<dbReference type="FunCoup" id="A0A1X2HI76">
    <property type="interactions" value="332"/>
</dbReference>
<dbReference type="InParanoid" id="A0A1X2HI76"/>
<keyword evidence="4 8" id="KW-0812">Transmembrane</keyword>
<feature type="transmembrane region" description="Helical" evidence="8">
    <location>
        <begin position="322"/>
        <end position="341"/>
    </location>
</feature>
<evidence type="ECO:0000256" key="2">
    <source>
        <dbReference type="ARBA" id="ARBA00010992"/>
    </source>
</evidence>
<dbReference type="OrthoDB" id="4142200at2759"/>
<dbReference type="PANTHER" id="PTHR48022">
    <property type="entry name" value="PLASTIDIC GLUCOSE TRANSPORTER 4"/>
    <property type="match status" value="1"/>
</dbReference>
<feature type="transmembrane region" description="Helical" evidence="8">
    <location>
        <begin position="433"/>
        <end position="454"/>
    </location>
</feature>
<feature type="transmembrane region" description="Helical" evidence="8">
    <location>
        <begin position="78"/>
        <end position="96"/>
    </location>
</feature>
<dbReference type="GO" id="GO:0016020">
    <property type="term" value="C:membrane"/>
    <property type="evidence" value="ECO:0007669"/>
    <property type="project" value="UniProtKB-SubCell"/>
</dbReference>
<keyword evidence="3 7" id="KW-0813">Transport</keyword>
<dbReference type="PRINTS" id="PR00171">
    <property type="entry name" value="SUGRTRNSPORT"/>
</dbReference>
<evidence type="ECO:0000256" key="7">
    <source>
        <dbReference type="RuleBase" id="RU003346"/>
    </source>
</evidence>
<evidence type="ECO:0000313" key="11">
    <source>
        <dbReference type="Proteomes" id="UP000242180"/>
    </source>
</evidence>
<dbReference type="OMA" id="GANVIMY"/>
<dbReference type="InterPro" id="IPR003663">
    <property type="entry name" value="Sugar/inositol_transpt"/>
</dbReference>
<dbReference type="PANTHER" id="PTHR48022:SF2">
    <property type="entry name" value="PLASTIDIC GLUCOSE TRANSPORTER 4"/>
    <property type="match status" value="1"/>
</dbReference>
<dbReference type="Proteomes" id="UP000242180">
    <property type="component" value="Unassembled WGS sequence"/>
</dbReference>
<dbReference type="SUPFAM" id="SSF103473">
    <property type="entry name" value="MFS general substrate transporter"/>
    <property type="match status" value="1"/>
</dbReference>
<feature type="transmembrane region" description="Helical" evidence="8">
    <location>
        <begin position="298"/>
        <end position="315"/>
    </location>
</feature>
<keyword evidence="5 8" id="KW-1133">Transmembrane helix</keyword>
<dbReference type="InterPro" id="IPR050360">
    <property type="entry name" value="MFS_Sugar_Transporters"/>
</dbReference>
<dbReference type="Gene3D" id="1.20.1250.20">
    <property type="entry name" value="MFS general substrate transporter like domains"/>
    <property type="match status" value="1"/>
</dbReference>
<feature type="transmembrane region" description="Helical" evidence="8">
    <location>
        <begin position="168"/>
        <end position="187"/>
    </location>
</feature>
<dbReference type="GO" id="GO:0005351">
    <property type="term" value="F:carbohydrate:proton symporter activity"/>
    <property type="evidence" value="ECO:0007669"/>
    <property type="project" value="TreeGrafter"/>
</dbReference>
<gene>
    <name evidence="10" type="ORF">BCR43DRAFT_530225</name>
</gene>
<evidence type="ECO:0000256" key="3">
    <source>
        <dbReference type="ARBA" id="ARBA00022448"/>
    </source>
</evidence>
<feature type="transmembrane region" description="Helical" evidence="8">
    <location>
        <begin position="48"/>
        <end position="66"/>
    </location>
</feature>
<dbReference type="InterPro" id="IPR005829">
    <property type="entry name" value="Sugar_transporter_CS"/>
</dbReference>
<keyword evidence="11" id="KW-1185">Reference proteome</keyword>
<dbReference type="NCBIfam" id="TIGR00879">
    <property type="entry name" value="SP"/>
    <property type="match status" value="1"/>
</dbReference>
<dbReference type="FunFam" id="1.20.1250.20:FF:000026">
    <property type="entry name" value="MFS quinate transporter QutD"/>
    <property type="match status" value="1"/>
</dbReference>
<evidence type="ECO:0000313" key="10">
    <source>
        <dbReference type="EMBL" id="ORY98767.1"/>
    </source>
</evidence>
<organism evidence="10 11">
    <name type="scientific">Syncephalastrum racemosum</name>
    <name type="common">Filamentous fungus</name>
    <dbReference type="NCBI Taxonomy" id="13706"/>
    <lineage>
        <taxon>Eukaryota</taxon>
        <taxon>Fungi</taxon>
        <taxon>Fungi incertae sedis</taxon>
        <taxon>Mucoromycota</taxon>
        <taxon>Mucoromycotina</taxon>
        <taxon>Mucoromycetes</taxon>
        <taxon>Mucorales</taxon>
        <taxon>Syncephalastraceae</taxon>
        <taxon>Syncephalastrum</taxon>
    </lineage>
</organism>
<dbReference type="InterPro" id="IPR036259">
    <property type="entry name" value="MFS_trans_sf"/>
</dbReference>
<dbReference type="STRING" id="13706.A0A1X2HI76"/>
<reference evidence="10 11" key="1">
    <citation type="submission" date="2016-07" db="EMBL/GenBank/DDBJ databases">
        <title>Pervasive Adenine N6-methylation of Active Genes in Fungi.</title>
        <authorList>
            <consortium name="DOE Joint Genome Institute"/>
            <person name="Mondo S.J."/>
            <person name="Dannebaum R.O."/>
            <person name="Kuo R.C."/>
            <person name="Labutti K."/>
            <person name="Haridas S."/>
            <person name="Kuo A."/>
            <person name="Salamov A."/>
            <person name="Ahrendt S.R."/>
            <person name="Lipzen A."/>
            <person name="Sullivan W."/>
            <person name="Andreopoulos W.B."/>
            <person name="Clum A."/>
            <person name="Lindquist E."/>
            <person name="Daum C."/>
            <person name="Ramamoorthy G.K."/>
            <person name="Gryganskyi A."/>
            <person name="Culley D."/>
            <person name="Magnuson J.K."/>
            <person name="James T.Y."/>
            <person name="O'Malley M.A."/>
            <person name="Stajich J.E."/>
            <person name="Spatafora J.W."/>
            <person name="Visel A."/>
            <person name="Grigoriev I.V."/>
        </authorList>
    </citation>
    <scope>NUCLEOTIDE SEQUENCE [LARGE SCALE GENOMIC DNA]</scope>
    <source>
        <strain evidence="10 11">NRRL 2496</strain>
    </source>
</reference>
<comment type="caution">
    <text evidence="10">The sequence shown here is derived from an EMBL/GenBank/DDBJ whole genome shotgun (WGS) entry which is preliminary data.</text>
</comment>
<evidence type="ECO:0000259" key="9">
    <source>
        <dbReference type="PROSITE" id="PS50850"/>
    </source>
</evidence>
<evidence type="ECO:0000256" key="1">
    <source>
        <dbReference type="ARBA" id="ARBA00004141"/>
    </source>
</evidence>
<evidence type="ECO:0000256" key="5">
    <source>
        <dbReference type="ARBA" id="ARBA00022989"/>
    </source>
</evidence>
<feature type="transmembrane region" description="Helical" evidence="8">
    <location>
        <begin position="255"/>
        <end position="278"/>
    </location>
</feature>
<feature type="transmembrane region" description="Helical" evidence="8">
    <location>
        <begin position="369"/>
        <end position="393"/>
    </location>
</feature>
<dbReference type="AlphaFoldDB" id="A0A1X2HI76"/>
<accession>A0A1X2HI76</accession>
<comment type="similarity">
    <text evidence="2 7">Belongs to the major facilitator superfamily. Sugar transporter (TC 2.A.1.1) family.</text>
</comment>
<evidence type="ECO:0000256" key="8">
    <source>
        <dbReference type="SAM" id="Phobius"/>
    </source>
</evidence>
<dbReference type="PROSITE" id="PS00216">
    <property type="entry name" value="SUGAR_TRANSPORT_1"/>
    <property type="match status" value="1"/>
</dbReference>
<dbReference type="EMBL" id="MCGN01000003">
    <property type="protein sequence ID" value="ORY98767.1"/>
    <property type="molecule type" value="Genomic_DNA"/>
</dbReference>
<name>A0A1X2HI76_SYNRA</name>
<dbReference type="PROSITE" id="PS50850">
    <property type="entry name" value="MFS"/>
    <property type="match status" value="1"/>
</dbReference>
<evidence type="ECO:0000256" key="6">
    <source>
        <dbReference type="ARBA" id="ARBA00023136"/>
    </source>
</evidence>
<sequence length="520" mass="57576">MNWYFINNTAFAAMGGFLFGYDFGVTSGVIAMEPFLNYFAPLTPGLKGALNSLMGCGAVFGCLISGWMSDRWGRRDSICVASLVFIVGGVLQAASHNIEMQLIGRFISGLSVGACSVLSPMYNAELAPKEIRGRLVGFQQLMIDTGMLCSGWLDYGTAYITNDWSWRIPYLVQIIPALVLATAPFFLPRSPRWLVEKGRIEEAHRVLAKVHGRGDFEHPYVKQELREIQDNVELENNVAVTNYWEMLKSKRNSRVLWVGCSIAVFQQLTGANVIMYYAPTMFAQAGLKGSLSLLANGIDYAVMVIFCIPGMWLIDRIGRVKLMAIGSAGMCVCFFLMAGLYGGCGYTDWDEASLSHVVNMSDHPQAANAVIAFIFIFVAFYGTTWAPTAWVYIAEIFPLRIRSKGFAFASALLWCANILVGQVTPILMDKITWGTYVVYGVIGLIMLVWIILFAPEPKGLSLEEMEVVFHGPIIVTKLDYDAYLSAHHAEIDRIRAEVEAADPARKRAAELSSEEKKIDA</sequence>
<dbReference type="InterPro" id="IPR005828">
    <property type="entry name" value="MFS_sugar_transport-like"/>
</dbReference>